<gene>
    <name evidence="7" type="ORF">BSTOLATCC_MIC37765</name>
</gene>
<dbReference type="Pfam" id="PF00211">
    <property type="entry name" value="Guanylate_cyc"/>
    <property type="match status" value="1"/>
</dbReference>
<feature type="transmembrane region" description="Helical" evidence="5">
    <location>
        <begin position="98"/>
        <end position="116"/>
    </location>
</feature>
<feature type="transmembrane region" description="Helical" evidence="5">
    <location>
        <begin position="59"/>
        <end position="82"/>
    </location>
</feature>
<reference evidence="7" key="1">
    <citation type="submission" date="2021-09" db="EMBL/GenBank/DDBJ databases">
        <authorList>
            <consortium name="AG Swart"/>
            <person name="Singh M."/>
            <person name="Singh A."/>
            <person name="Seah K."/>
            <person name="Emmerich C."/>
        </authorList>
    </citation>
    <scope>NUCLEOTIDE SEQUENCE</scope>
    <source>
        <strain evidence="7">ATCC30299</strain>
    </source>
</reference>
<keyword evidence="8" id="KW-1185">Reference proteome</keyword>
<dbReference type="SUPFAM" id="SSF55073">
    <property type="entry name" value="Nucleotide cyclase"/>
    <property type="match status" value="1"/>
</dbReference>
<keyword evidence="3 5" id="KW-1133">Transmembrane helix</keyword>
<dbReference type="InterPro" id="IPR005821">
    <property type="entry name" value="Ion_trans_dom"/>
</dbReference>
<evidence type="ECO:0000256" key="1">
    <source>
        <dbReference type="ARBA" id="ARBA00004141"/>
    </source>
</evidence>
<sequence>MHLSSNQAYQSSEFQPAASQDVESALKIGEGYESIPLSSRSIFDATQESSTSSNSFVKLLSWILDSHAYVFIVSVLTIWVLFSDDIRISACTKEADNYFFGISTAILCLFSFDLVASFIARKDYRCSFYFWLDLLSTLSIIPDIGWIWYPLIGINSDSEDGQTKVKYSKTASQGNQASRIVRIVRLIRLIRIVKLYKNARIAMIEEDDEGQVHTEIDMIPQESRVGKKLSDLTMKRVIVLVFILISFIPLFNLDFYVTPERSWTFGLETIEHFLGQDGFINVRDEYINYHEDDRRPLIYLTYTYGNDIYIWKTSTNPDDLRDTEKYIVNEVHSQAIIDLRSDTHLDSELNICKTIFVCILLTFGALTFTRDAEDLVVFPIESMIRKIRKIARNPLNACILSSESRSASSIENQKKKFLCFSRKAEKAEYETTVLENTIVKIGALLALGFGEAGSKIIATNMEKSGDVDPVLQGNKIAAIYGFCDIRNFTDTTEELQESVMVFVNEIAYIVHTVTHQLMGAANKNIGDAFLIVWKFGEDDVLELDDPLVLNHNSRKAGFLGDLALLSFLKVIAKINKDPKMLKYRNHGRLIKRMPNYAVKMGFGLHVGWSIEGAIGSEFKIDASYLSPHVNMSGRLEETTKLYGVPLLLSGAFYDILSPTVQGYCRHLDTVMIKGHASPLRLYTSDVDPSNIFPGEGLDKNKEQTTRLRKALKSKLDRGQLESWELFEDSREVAALKEPFTEEFYDKHRKGLEAYLKGDWLDAKGFFEAALLVKPGDGPTVTLLSFMKESNFEAPLEWEGCRDLIDK</sequence>
<comment type="caution">
    <text evidence="7">The sequence shown here is derived from an EMBL/GenBank/DDBJ whole genome shotgun (WGS) entry which is preliminary data.</text>
</comment>
<dbReference type="CDD" id="cd07302">
    <property type="entry name" value="CHD"/>
    <property type="match status" value="1"/>
</dbReference>
<organism evidence="7 8">
    <name type="scientific">Blepharisma stoltei</name>
    <dbReference type="NCBI Taxonomy" id="1481888"/>
    <lineage>
        <taxon>Eukaryota</taxon>
        <taxon>Sar</taxon>
        <taxon>Alveolata</taxon>
        <taxon>Ciliophora</taxon>
        <taxon>Postciliodesmatophora</taxon>
        <taxon>Heterotrichea</taxon>
        <taxon>Heterotrichida</taxon>
        <taxon>Blepharismidae</taxon>
        <taxon>Blepharisma</taxon>
    </lineage>
</organism>
<accession>A0AAU9JVV4</accession>
<evidence type="ECO:0000256" key="2">
    <source>
        <dbReference type="ARBA" id="ARBA00022692"/>
    </source>
</evidence>
<dbReference type="Pfam" id="PF00520">
    <property type="entry name" value="Ion_trans"/>
    <property type="match status" value="1"/>
</dbReference>
<comment type="subcellular location">
    <subcellularLocation>
        <location evidence="1">Membrane</location>
        <topology evidence="1">Multi-pass membrane protein</topology>
    </subcellularLocation>
</comment>
<evidence type="ECO:0000313" key="7">
    <source>
        <dbReference type="EMBL" id="CAG9325019.1"/>
    </source>
</evidence>
<proteinExistence type="predicted"/>
<dbReference type="InterPro" id="IPR001054">
    <property type="entry name" value="A/G_cyclase"/>
</dbReference>
<dbReference type="Gene3D" id="3.30.70.1230">
    <property type="entry name" value="Nucleotide cyclase"/>
    <property type="match status" value="1"/>
</dbReference>
<evidence type="ECO:0000313" key="8">
    <source>
        <dbReference type="Proteomes" id="UP001162131"/>
    </source>
</evidence>
<feature type="transmembrane region" description="Helical" evidence="5">
    <location>
        <begin position="237"/>
        <end position="257"/>
    </location>
</feature>
<evidence type="ECO:0000256" key="4">
    <source>
        <dbReference type="ARBA" id="ARBA00023136"/>
    </source>
</evidence>
<dbReference type="Proteomes" id="UP001162131">
    <property type="component" value="Unassembled WGS sequence"/>
</dbReference>
<protein>
    <recommendedName>
        <fullName evidence="6">Guanylate cyclase domain-containing protein</fullName>
    </recommendedName>
</protein>
<dbReference type="GO" id="GO:0009190">
    <property type="term" value="P:cyclic nucleotide biosynthetic process"/>
    <property type="evidence" value="ECO:0007669"/>
    <property type="project" value="InterPro"/>
</dbReference>
<dbReference type="InterPro" id="IPR027359">
    <property type="entry name" value="Volt_channel_dom_sf"/>
</dbReference>
<dbReference type="Gene3D" id="1.20.120.350">
    <property type="entry name" value="Voltage-gated potassium channels. Chain C"/>
    <property type="match status" value="1"/>
</dbReference>
<dbReference type="AlphaFoldDB" id="A0AAU9JVV4"/>
<dbReference type="InterPro" id="IPR029787">
    <property type="entry name" value="Nucleotide_cyclase"/>
</dbReference>
<dbReference type="PROSITE" id="PS50125">
    <property type="entry name" value="GUANYLATE_CYCLASE_2"/>
    <property type="match status" value="1"/>
</dbReference>
<dbReference type="PANTHER" id="PTHR43336">
    <property type="entry name" value="OXYGEN SENSOR HISTIDINE KINASE RESPONSE REGULATOR DEVS/DOSS"/>
    <property type="match status" value="1"/>
</dbReference>
<evidence type="ECO:0000256" key="5">
    <source>
        <dbReference type="SAM" id="Phobius"/>
    </source>
</evidence>
<feature type="domain" description="Guanylate cyclase" evidence="6">
    <location>
        <begin position="479"/>
        <end position="636"/>
    </location>
</feature>
<dbReference type="PANTHER" id="PTHR43336:SF3">
    <property type="entry name" value="GUANYLATE CYCLASE DOMAIN-CONTAINING PROTEIN"/>
    <property type="match status" value="1"/>
</dbReference>
<evidence type="ECO:0000256" key="3">
    <source>
        <dbReference type="ARBA" id="ARBA00022989"/>
    </source>
</evidence>
<dbReference type="GO" id="GO:0016020">
    <property type="term" value="C:membrane"/>
    <property type="evidence" value="ECO:0007669"/>
    <property type="project" value="UniProtKB-SubCell"/>
</dbReference>
<evidence type="ECO:0000259" key="6">
    <source>
        <dbReference type="PROSITE" id="PS50125"/>
    </source>
</evidence>
<dbReference type="EMBL" id="CAJZBQ010000037">
    <property type="protein sequence ID" value="CAG9325019.1"/>
    <property type="molecule type" value="Genomic_DNA"/>
</dbReference>
<keyword evidence="4 5" id="KW-0472">Membrane</keyword>
<name>A0AAU9JVV4_9CILI</name>
<dbReference type="GO" id="GO:0035556">
    <property type="term" value="P:intracellular signal transduction"/>
    <property type="evidence" value="ECO:0007669"/>
    <property type="project" value="InterPro"/>
</dbReference>
<keyword evidence="2 5" id="KW-0812">Transmembrane</keyword>